<dbReference type="GO" id="GO:0043565">
    <property type="term" value="F:sequence-specific DNA binding"/>
    <property type="evidence" value="ECO:0007669"/>
    <property type="project" value="InterPro"/>
</dbReference>
<dbReference type="PROSITE" id="PS01124">
    <property type="entry name" value="HTH_ARAC_FAMILY_2"/>
    <property type="match status" value="1"/>
</dbReference>
<evidence type="ECO:0000313" key="5">
    <source>
        <dbReference type="EMBL" id="XBM04630.1"/>
    </source>
</evidence>
<keyword evidence="1" id="KW-0805">Transcription regulation</keyword>
<organism evidence="5">
    <name type="scientific">Bacillus sp. BS1807G30</name>
    <dbReference type="NCBI Taxonomy" id="3153756"/>
    <lineage>
        <taxon>Bacteria</taxon>
        <taxon>Bacillati</taxon>
        <taxon>Bacillota</taxon>
        <taxon>Bacilli</taxon>
        <taxon>Bacillales</taxon>
        <taxon>Bacillaceae</taxon>
        <taxon>Bacillus</taxon>
    </lineage>
</organism>
<gene>
    <name evidence="5" type="ORF">ABG082_02330</name>
</gene>
<dbReference type="InterPro" id="IPR037923">
    <property type="entry name" value="HTH-like"/>
</dbReference>
<dbReference type="RefSeq" id="WP_046342692.1">
    <property type="nucleotide sequence ID" value="NZ_CP157353.1"/>
</dbReference>
<name>A0AAU7FKN6_9BACI</name>
<dbReference type="SUPFAM" id="SSF46689">
    <property type="entry name" value="Homeodomain-like"/>
    <property type="match status" value="2"/>
</dbReference>
<evidence type="ECO:0000256" key="2">
    <source>
        <dbReference type="ARBA" id="ARBA00023125"/>
    </source>
</evidence>
<feature type="domain" description="HTH araC/xylS-type" evidence="4">
    <location>
        <begin position="168"/>
        <end position="265"/>
    </location>
</feature>
<dbReference type="InterPro" id="IPR009057">
    <property type="entry name" value="Homeodomain-like_sf"/>
</dbReference>
<evidence type="ECO:0000259" key="4">
    <source>
        <dbReference type="PROSITE" id="PS01124"/>
    </source>
</evidence>
<accession>A0AAU7FKN6</accession>
<dbReference type="InterPro" id="IPR018060">
    <property type="entry name" value="HTH_AraC"/>
</dbReference>
<protein>
    <submittedName>
        <fullName evidence="5">AraC family transcriptional regulator</fullName>
    </submittedName>
</protein>
<dbReference type="PANTHER" id="PTHR46796:SF2">
    <property type="entry name" value="TRANSCRIPTIONAL REGULATORY PROTEIN"/>
    <property type="match status" value="1"/>
</dbReference>
<dbReference type="InterPro" id="IPR014710">
    <property type="entry name" value="RmlC-like_jellyroll"/>
</dbReference>
<dbReference type="Gene3D" id="2.60.120.10">
    <property type="entry name" value="Jelly Rolls"/>
    <property type="match status" value="1"/>
</dbReference>
<sequence>MRILEERTVHFDQDLQIEAYRFHAIIKKFPKHFHPYYVIGFIEGGQRRMFCQNQEYIIEKGDILLFNPYDNHACEQFDHMPLDYRSLNIEPEVLEKVFQHKPHFKAPVVSQSELAKQLYDLHQMITEEAPALNKQEAFYFLMKQLIETYSDTPEEKASAANANEQKVQDVQQYIETHLTENISLDDLGELVSMNKYSLLRAFTKFRGITPYRYLQTIRVNYAKELLAQGMKPIDVAAAAGFSDQSHLTHFFSEFIGLTPGQYQQIFAKQVTAK</sequence>
<proteinExistence type="predicted"/>
<evidence type="ECO:0000256" key="3">
    <source>
        <dbReference type="ARBA" id="ARBA00023163"/>
    </source>
</evidence>
<dbReference type="SUPFAM" id="SSF51215">
    <property type="entry name" value="Regulatory protein AraC"/>
    <property type="match status" value="1"/>
</dbReference>
<dbReference type="GO" id="GO:0003700">
    <property type="term" value="F:DNA-binding transcription factor activity"/>
    <property type="evidence" value="ECO:0007669"/>
    <property type="project" value="InterPro"/>
</dbReference>
<keyword evidence="2" id="KW-0238">DNA-binding</keyword>
<dbReference type="SMART" id="SM00342">
    <property type="entry name" value="HTH_ARAC"/>
    <property type="match status" value="1"/>
</dbReference>
<dbReference type="Pfam" id="PF12833">
    <property type="entry name" value="HTH_18"/>
    <property type="match status" value="1"/>
</dbReference>
<dbReference type="Gene3D" id="1.10.10.60">
    <property type="entry name" value="Homeodomain-like"/>
    <property type="match status" value="2"/>
</dbReference>
<dbReference type="InterPro" id="IPR050204">
    <property type="entry name" value="AraC_XylS_family_regulators"/>
</dbReference>
<keyword evidence="3" id="KW-0804">Transcription</keyword>
<dbReference type="Pfam" id="PF02311">
    <property type="entry name" value="AraC_binding"/>
    <property type="match status" value="1"/>
</dbReference>
<dbReference type="EMBL" id="CP157353">
    <property type="protein sequence ID" value="XBM04630.1"/>
    <property type="molecule type" value="Genomic_DNA"/>
</dbReference>
<dbReference type="AlphaFoldDB" id="A0AAU7FKN6"/>
<dbReference type="PANTHER" id="PTHR46796">
    <property type="entry name" value="HTH-TYPE TRANSCRIPTIONAL ACTIVATOR RHAS-RELATED"/>
    <property type="match status" value="1"/>
</dbReference>
<evidence type="ECO:0000256" key="1">
    <source>
        <dbReference type="ARBA" id="ARBA00023015"/>
    </source>
</evidence>
<dbReference type="InterPro" id="IPR003313">
    <property type="entry name" value="AraC-bd"/>
</dbReference>
<reference evidence="5" key="1">
    <citation type="submission" date="2024-05" db="EMBL/GenBank/DDBJ databases">
        <authorList>
            <person name="Liu Z."/>
        </authorList>
    </citation>
    <scope>NUCLEOTIDE SEQUENCE</scope>
    <source>
        <strain evidence="5">BS1807G30</strain>
    </source>
</reference>